<accession>A0A0V1HT12</accession>
<dbReference type="AlphaFoldDB" id="A0A0V1HT12"/>
<protein>
    <submittedName>
        <fullName evidence="1">Uncharacterized protein</fullName>
    </submittedName>
</protein>
<comment type="caution">
    <text evidence="1">The sequence shown here is derived from an EMBL/GenBank/DDBJ whole genome shotgun (WGS) entry which is preliminary data.</text>
</comment>
<reference evidence="1 2" key="1">
    <citation type="submission" date="2015-01" db="EMBL/GenBank/DDBJ databases">
        <title>Evolution of Trichinella species and genotypes.</title>
        <authorList>
            <person name="Korhonen P.K."/>
            <person name="Edoardo P."/>
            <person name="Giuseppe L.R."/>
            <person name="Gasser R.B."/>
        </authorList>
    </citation>
    <scope>NUCLEOTIDE SEQUENCE [LARGE SCALE GENOMIC DNA]</scope>
    <source>
        <strain evidence="1">ISS1029</strain>
    </source>
</reference>
<sequence>MSTSNCQDRLDVTPPIQSLAAWTEQYDDDKTLQSQLESETAKQRKENSLIKVKLERLRANPEPIDAQKVSSIAARHRLALH</sequence>
<keyword evidence="2" id="KW-1185">Reference proteome</keyword>
<organism evidence="1 2">
    <name type="scientific">Trichinella zimbabwensis</name>
    <dbReference type="NCBI Taxonomy" id="268475"/>
    <lineage>
        <taxon>Eukaryota</taxon>
        <taxon>Metazoa</taxon>
        <taxon>Ecdysozoa</taxon>
        <taxon>Nematoda</taxon>
        <taxon>Enoplea</taxon>
        <taxon>Dorylaimia</taxon>
        <taxon>Trichinellida</taxon>
        <taxon>Trichinellidae</taxon>
        <taxon>Trichinella</taxon>
    </lineage>
</organism>
<name>A0A0V1HT12_9BILA</name>
<evidence type="ECO:0000313" key="1">
    <source>
        <dbReference type="EMBL" id="KRZ13335.1"/>
    </source>
</evidence>
<evidence type="ECO:0000313" key="2">
    <source>
        <dbReference type="Proteomes" id="UP000055024"/>
    </source>
</evidence>
<gene>
    <name evidence="1" type="ORF">T11_9133</name>
</gene>
<proteinExistence type="predicted"/>
<dbReference type="Proteomes" id="UP000055024">
    <property type="component" value="Unassembled WGS sequence"/>
</dbReference>
<dbReference type="EMBL" id="JYDP01000033">
    <property type="protein sequence ID" value="KRZ13335.1"/>
    <property type="molecule type" value="Genomic_DNA"/>
</dbReference>